<organism evidence="6 7">
    <name type="scientific">Peltaster fructicola</name>
    <dbReference type="NCBI Taxonomy" id="286661"/>
    <lineage>
        <taxon>Eukaryota</taxon>
        <taxon>Fungi</taxon>
        <taxon>Dikarya</taxon>
        <taxon>Ascomycota</taxon>
        <taxon>Pezizomycotina</taxon>
        <taxon>Dothideomycetes</taxon>
        <taxon>Dothideomycetes incertae sedis</taxon>
        <taxon>Peltaster</taxon>
    </lineage>
</organism>
<evidence type="ECO:0000313" key="6">
    <source>
        <dbReference type="EMBL" id="QIW94809.1"/>
    </source>
</evidence>
<dbReference type="CDD" id="cd00488">
    <property type="entry name" value="PCD_DCoH"/>
    <property type="match status" value="1"/>
</dbReference>
<gene>
    <name evidence="6" type="ORF">AMS68_000327</name>
</gene>
<evidence type="ECO:0000256" key="1">
    <source>
        <dbReference type="ARBA" id="ARBA00001554"/>
    </source>
</evidence>
<dbReference type="InterPro" id="IPR001533">
    <property type="entry name" value="Pterin_deHydtase"/>
</dbReference>
<proteinExistence type="inferred from homology"/>
<name>A0A6H0XJX1_9PEZI</name>
<dbReference type="EMBL" id="CP051139">
    <property type="protein sequence ID" value="QIW94809.1"/>
    <property type="molecule type" value="Genomic_DNA"/>
</dbReference>
<comment type="similarity">
    <text evidence="2">Belongs to the pterin-4-alpha-carbinolamine dehydratase family.</text>
</comment>
<dbReference type="InterPro" id="IPR036428">
    <property type="entry name" value="PCD_sf"/>
</dbReference>
<dbReference type="Gene3D" id="3.30.1360.20">
    <property type="entry name" value="Transcriptional coactivator/pterin dehydratase"/>
    <property type="match status" value="1"/>
</dbReference>
<dbReference type="GO" id="GO:0006729">
    <property type="term" value="P:tetrahydrobiopterin biosynthetic process"/>
    <property type="evidence" value="ECO:0007669"/>
    <property type="project" value="InterPro"/>
</dbReference>
<dbReference type="SUPFAM" id="SSF55248">
    <property type="entry name" value="PCD-like"/>
    <property type="match status" value="1"/>
</dbReference>
<accession>A0A6H0XJX1</accession>
<dbReference type="GO" id="GO:0008124">
    <property type="term" value="F:4-alpha-hydroxytetrahydrobiopterin dehydratase activity"/>
    <property type="evidence" value="ECO:0007669"/>
    <property type="project" value="UniProtKB-EC"/>
</dbReference>
<reference evidence="6 7" key="1">
    <citation type="journal article" date="2016" name="Sci. Rep.">
        <title>Peltaster fructicola genome reveals evolution from an invasive phytopathogen to an ectophytic parasite.</title>
        <authorList>
            <person name="Xu C."/>
            <person name="Chen H."/>
            <person name="Gleason M.L."/>
            <person name="Xu J.R."/>
            <person name="Liu H."/>
            <person name="Zhang R."/>
            <person name="Sun G."/>
        </authorList>
    </citation>
    <scope>NUCLEOTIDE SEQUENCE [LARGE SCALE GENOMIC DNA]</scope>
    <source>
        <strain evidence="6 7">LNHT1506</strain>
    </source>
</reference>
<keyword evidence="7" id="KW-1185">Reference proteome</keyword>
<dbReference type="PANTHER" id="PTHR12599:SF0">
    <property type="entry name" value="PTERIN-4-ALPHA-CARBINOLAMINE DEHYDRATASE"/>
    <property type="match status" value="1"/>
</dbReference>
<sequence length="181" mass="20345">MLIRVSTRRLAHSAAKATQTSSAFSTSTRAMVQLSDLKVSSDSSPEAIVAEATALIDDGSWGICHDGKGLERSFKFKGFKAAWDFMNYVAAECKKQKHHPEWTNIYNQTRIRWTTHNPEGLSAKDTLMARFCDEAGQQFGEIKEARTDQEAKDWESNARDCCSVYSYKVLANHQTLLQMEA</sequence>
<comment type="catalytic activity">
    <reaction evidence="1">
        <text>(4aS,6R)-4a-hydroxy-L-erythro-5,6,7,8-tetrahydrobiopterin = (6R)-L-erythro-6,7-dihydrobiopterin + H2O</text>
        <dbReference type="Rhea" id="RHEA:11920"/>
        <dbReference type="ChEBI" id="CHEBI:15377"/>
        <dbReference type="ChEBI" id="CHEBI:15642"/>
        <dbReference type="ChEBI" id="CHEBI:43120"/>
        <dbReference type="EC" id="4.2.1.96"/>
    </reaction>
</comment>
<evidence type="ECO:0000256" key="2">
    <source>
        <dbReference type="ARBA" id="ARBA00006472"/>
    </source>
</evidence>
<dbReference type="OrthoDB" id="277398at2759"/>
<dbReference type="AlphaFoldDB" id="A0A6H0XJX1"/>
<evidence type="ECO:0000313" key="7">
    <source>
        <dbReference type="Proteomes" id="UP000503462"/>
    </source>
</evidence>
<dbReference type="PANTHER" id="PTHR12599">
    <property type="entry name" value="PTERIN-4-ALPHA-CARBINOLAMINE DEHYDRATASE"/>
    <property type="match status" value="1"/>
</dbReference>
<dbReference type="Pfam" id="PF01329">
    <property type="entry name" value="Pterin_4a"/>
    <property type="match status" value="1"/>
</dbReference>
<protein>
    <recommendedName>
        <fullName evidence="3">4a-hydroxytetrahydrobiopterin dehydratase</fullName>
        <ecNumber evidence="3">4.2.1.96</ecNumber>
    </recommendedName>
    <alternativeName>
        <fullName evidence="5">4-alpha-hydroxy-tetrahydropterin dehydratase</fullName>
    </alternativeName>
</protein>
<keyword evidence="4" id="KW-0456">Lyase</keyword>
<dbReference type="EC" id="4.2.1.96" evidence="3"/>
<evidence type="ECO:0000256" key="5">
    <source>
        <dbReference type="ARBA" id="ARBA00030497"/>
    </source>
</evidence>
<evidence type="ECO:0000256" key="4">
    <source>
        <dbReference type="ARBA" id="ARBA00023239"/>
    </source>
</evidence>
<evidence type="ECO:0000256" key="3">
    <source>
        <dbReference type="ARBA" id="ARBA00013252"/>
    </source>
</evidence>
<dbReference type="Proteomes" id="UP000503462">
    <property type="component" value="Chromosome 1"/>
</dbReference>